<proteinExistence type="inferred from homology"/>
<evidence type="ECO:0000313" key="5">
    <source>
        <dbReference type="Proteomes" id="UP000247465"/>
    </source>
</evidence>
<evidence type="ECO:0000256" key="1">
    <source>
        <dbReference type="ARBA" id="ARBA00009716"/>
    </source>
</evidence>
<dbReference type="KEGG" id="mtar:DF168_02012"/>
<dbReference type="CDD" id="cd00504">
    <property type="entry name" value="GXGXG"/>
    <property type="match status" value="1"/>
</dbReference>
<protein>
    <submittedName>
        <fullName evidence="4">Glutamate synthase [NADPH] large chain</fullName>
        <ecNumber evidence="4">1.4.1.13</ecNumber>
    </submittedName>
</protein>
<sequence length="653" mass="69898">MGSIDLAKTTVRAANEVIRKHGSNGEDIEILNPDARHHLGVGLTEKINVRIKGSAGYFCAGLTDGPHFEIAHNAGWGLADNMYRGSVVVGGNAGAIAGVAIRGAEIVVRGNIGSRAGQVMKAGTLCCGRNANFMAGYMMYGGRIIIVGDSGERVGEDMTGGEIYVGGEIQSLGSDAMLVDASRQDIDSLMEFLARYRISAKGPFRKIINAGKKLRYETSEQQMRSIPFSTFSGTSDYWNDKVQEDIQIKSQIGRYRIRGYGGARTLPHLEDLAFKQDLSRAGSDPDVLSKVKMYTEIGGINGANPLQLSMPVMIAPMSYGALSRSTKHAVAMASAMSDIAENTGEGGMSDAQRSAAKQLIFQCLGGRLGWNIHDMKRADALEIYISQGAKPGLGGQLMAKKVTKELATIRGIPQGIDLRSPSRHPDILGADDLVIKVEEFREATGYQLPVGVKLGAGRVSDDIKIAVKDGFDFIELDGMQGSTGAGSSEVIDHVGIPTLAAIMEALDALDEIDRRKDIEIVLMGGLRDGIDAVKSLCLGSNAVAFGSAVIIAGGCIACMQCHVGQCVTGIATQDPKHETRYNPSVEAQNIHRFLESVRWQIAAITQGLGYTSVHELCREDLVALTPEAATITRLPYEPGYRDRVSSELEMKAG</sequence>
<dbReference type="EC" id="1.4.1.13" evidence="4"/>
<reference evidence="4 5" key="1">
    <citation type="submission" date="2018-06" db="EMBL/GenBank/DDBJ databases">
        <title>Draft Genome Sequence of a Novel Marine Bacterium Related to the Verrucomicrobia.</title>
        <authorList>
            <person name="Vosseberg J."/>
            <person name="Martijn J."/>
            <person name="Ettema T.J.G."/>
        </authorList>
    </citation>
    <scope>NUCLEOTIDE SEQUENCE [LARGE SCALE GENOMIC DNA]</scope>
    <source>
        <strain evidence="4">TARA_B100001123</strain>
    </source>
</reference>
<comment type="similarity">
    <text evidence="1">Belongs to the glutamate synthase family.</text>
</comment>
<dbReference type="InterPro" id="IPR013785">
    <property type="entry name" value="Aldolase_TIM"/>
</dbReference>
<dbReference type="InterPro" id="IPR002932">
    <property type="entry name" value="Glu_synthdom"/>
</dbReference>
<keyword evidence="4" id="KW-0560">Oxidoreductase</keyword>
<dbReference type="Pfam" id="PF01645">
    <property type="entry name" value="Glu_synthase"/>
    <property type="match status" value="1"/>
</dbReference>
<feature type="domain" description="Glutamate synthase" evidence="3">
    <location>
        <begin position="303"/>
        <end position="610"/>
    </location>
</feature>
<dbReference type="InterPro" id="IPR036485">
    <property type="entry name" value="Glu_synth_asu_C_sf"/>
</dbReference>
<dbReference type="EMBL" id="CP029803">
    <property type="protein sequence ID" value="AWT60792.1"/>
    <property type="molecule type" value="Genomic_DNA"/>
</dbReference>
<gene>
    <name evidence="4" type="primary">gltA</name>
    <name evidence="4" type="ORF">DF168_02012</name>
</gene>
<dbReference type="GO" id="GO:0006537">
    <property type="term" value="P:glutamate biosynthetic process"/>
    <property type="evidence" value="ECO:0007669"/>
    <property type="project" value="InterPro"/>
</dbReference>
<dbReference type="PANTHER" id="PTHR43819">
    <property type="entry name" value="ARCHAEAL-TYPE GLUTAMATE SYNTHASE [NADPH]"/>
    <property type="match status" value="1"/>
</dbReference>
<dbReference type="GO" id="GO:0004355">
    <property type="term" value="F:glutamate synthase (NADPH) activity"/>
    <property type="evidence" value="ECO:0007669"/>
    <property type="project" value="UniProtKB-EC"/>
</dbReference>
<dbReference type="InterPro" id="IPR002489">
    <property type="entry name" value="Glu_synth_asu_C"/>
</dbReference>
<evidence type="ECO:0000259" key="3">
    <source>
        <dbReference type="Pfam" id="PF01645"/>
    </source>
</evidence>
<dbReference type="AlphaFoldDB" id="A0A2Z4ARS4"/>
<feature type="domain" description="Glutamate synthase alpha subunit C-terminal" evidence="2">
    <location>
        <begin position="35"/>
        <end position="168"/>
    </location>
</feature>
<organism evidence="4 5">
    <name type="scientific">Candidatus Moanibacter tarae</name>
    <dbReference type="NCBI Taxonomy" id="2200854"/>
    <lineage>
        <taxon>Bacteria</taxon>
        <taxon>Pseudomonadati</taxon>
        <taxon>Verrucomicrobiota</taxon>
        <taxon>Opitutia</taxon>
        <taxon>Puniceicoccales</taxon>
        <taxon>Puniceicoccales incertae sedis</taxon>
        <taxon>Candidatus Moanibacter</taxon>
    </lineage>
</organism>
<dbReference type="SUPFAM" id="SSF51395">
    <property type="entry name" value="FMN-linked oxidoreductases"/>
    <property type="match status" value="1"/>
</dbReference>
<name>A0A2Z4ARS4_9BACT</name>
<dbReference type="SUPFAM" id="SSF69336">
    <property type="entry name" value="Alpha subunit of glutamate synthase, C-terminal domain"/>
    <property type="match status" value="1"/>
</dbReference>
<evidence type="ECO:0000259" key="2">
    <source>
        <dbReference type="Pfam" id="PF01493"/>
    </source>
</evidence>
<dbReference type="CDD" id="cd02808">
    <property type="entry name" value="GltS_FMN"/>
    <property type="match status" value="1"/>
</dbReference>
<dbReference type="Gene3D" id="2.160.20.60">
    <property type="entry name" value="Glutamate synthase, alpha subunit, C-terminal domain"/>
    <property type="match status" value="1"/>
</dbReference>
<evidence type="ECO:0000313" key="4">
    <source>
        <dbReference type="EMBL" id="AWT60792.1"/>
    </source>
</evidence>
<dbReference type="Gene3D" id="3.20.20.70">
    <property type="entry name" value="Aldolase class I"/>
    <property type="match status" value="1"/>
</dbReference>
<dbReference type="Pfam" id="PF01493">
    <property type="entry name" value="GXGXG"/>
    <property type="match status" value="1"/>
</dbReference>
<dbReference type="Proteomes" id="UP000247465">
    <property type="component" value="Chromosome"/>
</dbReference>
<dbReference type="PANTHER" id="PTHR43819:SF1">
    <property type="entry name" value="ARCHAEAL-TYPE GLUTAMATE SYNTHASE [NADPH]"/>
    <property type="match status" value="1"/>
</dbReference>
<accession>A0A2Z4ARS4</accession>